<dbReference type="Proteomes" id="UP000829398">
    <property type="component" value="Chromosome 1"/>
</dbReference>
<organism evidence="1 2">
    <name type="scientific">Citrus sinensis</name>
    <name type="common">Sweet orange</name>
    <name type="synonym">Citrus aurantium var. sinensis</name>
    <dbReference type="NCBI Taxonomy" id="2711"/>
    <lineage>
        <taxon>Eukaryota</taxon>
        <taxon>Viridiplantae</taxon>
        <taxon>Streptophyta</taxon>
        <taxon>Embryophyta</taxon>
        <taxon>Tracheophyta</taxon>
        <taxon>Spermatophyta</taxon>
        <taxon>Magnoliopsida</taxon>
        <taxon>eudicotyledons</taxon>
        <taxon>Gunneridae</taxon>
        <taxon>Pentapetalae</taxon>
        <taxon>rosids</taxon>
        <taxon>malvids</taxon>
        <taxon>Sapindales</taxon>
        <taxon>Rutaceae</taxon>
        <taxon>Aurantioideae</taxon>
        <taxon>Citrus</taxon>
    </lineage>
</organism>
<keyword evidence="2" id="KW-1185">Reference proteome</keyword>
<evidence type="ECO:0000313" key="1">
    <source>
        <dbReference type="EMBL" id="KAH9802105.1"/>
    </source>
</evidence>
<evidence type="ECO:0000313" key="2">
    <source>
        <dbReference type="Proteomes" id="UP000829398"/>
    </source>
</evidence>
<sequence>MQAHYEEVQRIADATTLPHAMHYLSIRIAEELDLSPLTDKLLRGKEQPYTLSSSEKLELWDRLKILSFTKLVVALWAVTMVSLYIRVQVNILGRHLYIDTARGLGSSDLPEDADLIDRDDQQKFLASVDYLANYGMQAMISNVQAAADEALKGKQLRDIFNTVVLHETFMQILEVFMSMGSPHQWVDFLMPRDIRFYKLVTASGHDETTLSGATKFDELMVETRAVLSRKKTLLLLSCSAEYTSVVDMSFKAAVDALIDEMRVQSGGSLISGMPLAKLVPRVVQMSPSLLAEPSNNRIIQVIRTIPEVELFFTLLYANMSDS</sequence>
<reference evidence="2" key="1">
    <citation type="journal article" date="2023" name="Hortic. Res.">
        <title>A chromosome-level phased genome enabling allele-level studies in sweet orange: a case study on citrus Huanglongbing tolerance.</title>
        <authorList>
            <person name="Wu B."/>
            <person name="Yu Q."/>
            <person name="Deng Z."/>
            <person name="Duan Y."/>
            <person name="Luo F."/>
            <person name="Gmitter F. Jr."/>
        </authorList>
    </citation>
    <scope>NUCLEOTIDE SEQUENCE [LARGE SCALE GENOMIC DNA]</scope>
    <source>
        <strain evidence="2">cv. Valencia</strain>
    </source>
</reference>
<accession>A0ACB8NXL0</accession>
<protein>
    <submittedName>
        <fullName evidence="1">Peroxisome biogenesis protein 3-2</fullName>
    </submittedName>
</protein>
<dbReference type="EMBL" id="CM039170">
    <property type="protein sequence ID" value="KAH9802105.1"/>
    <property type="molecule type" value="Genomic_DNA"/>
</dbReference>
<proteinExistence type="predicted"/>
<comment type="caution">
    <text evidence="1">The sequence shown here is derived from an EMBL/GenBank/DDBJ whole genome shotgun (WGS) entry which is preliminary data.</text>
</comment>
<name>A0ACB8NXL0_CITSI</name>
<gene>
    <name evidence="1" type="ORF">KPL71_001252</name>
</gene>